<dbReference type="NCBIfam" id="TIGR00241">
    <property type="entry name" value="CoA_E_activ"/>
    <property type="match status" value="1"/>
</dbReference>
<dbReference type="Gene3D" id="3.30.420.40">
    <property type="match status" value="2"/>
</dbReference>
<dbReference type="SUPFAM" id="SSF53067">
    <property type="entry name" value="Actin-like ATPase domain"/>
    <property type="match status" value="1"/>
</dbReference>
<evidence type="ECO:0000256" key="1">
    <source>
        <dbReference type="ARBA" id="ARBA00001966"/>
    </source>
</evidence>
<dbReference type="InterPro" id="IPR043129">
    <property type="entry name" value="ATPase_NBD"/>
</dbReference>
<comment type="caution">
    <text evidence="6">The sequence shown here is derived from an EMBL/GenBank/DDBJ whole genome shotgun (WGS) entry which is preliminary data.</text>
</comment>
<gene>
    <name evidence="6" type="ORF">H8E41_12880</name>
</gene>
<evidence type="ECO:0000256" key="4">
    <source>
        <dbReference type="ARBA" id="ARBA00023014"/>
    </source>
</evidence>
<comment type="cofactor">
    <cofactor evidence="1">
        <name>[4Fe-4S] cluster</name>
        <dbReference type="ChEBI" id="CHEBI:49883"/>
    </cofactor>
</comment>
<evidence type="ECO:0000256" key="2">
    <source>
        <dbReference type="ARBA" id="ARBA00022723"/>
    </source>
</evidence>
<dbReference type="Pfam" id="PF01869">
    <property type="entry name" value="BcrAD_BadFG"/>
    <property type="match status" value="1"/>
</dbReference>
<protein>
    <submittedName>
        <fullName evidence="6">3-hydroxyacyl-ACP dehydratase</fullName>
    </submittedName>
</protein>
<dbReference type="PANTHER" id="PTHR32329">
    <property type="entry name" value="BIFUNCTIONAL PROTEIN [INCLUDES 2-HYDROXYACYL-COA DEHYDRATASE (N-TER) AND ITS ACTIVATOR DOMAIN (C_TERM)-RELATED"/>
    <property type="match status" value="1"/>
</dbReference>
<dbReference type="InterPro" id="IPR002731">
    <property type="entry name" value="ATPase_BadF"/>
</dbReference>
<accession>A0A8J6NF60</accession>
<keyword evidence="4" id="KW-0411">Iron-sulfur</keyword>
<reference evidence="6 7" key="1">
    <citation type="submission" date="2020-08" db="EMBL/GenBank/DDBJ databases">
        <title>Bridging the membrane lipid divide: bacteria of the FCB group superphylum have the potential to synthesize archaeal ether lipids.</title>
        <authorList>
            <person name="Villanueva L."/>
            <person name="Von Meijenfeldt F.A.B."/>
            <person name="Westbye A.B."/>
            <person name="Yadav S."/>
            <person name="Hopmans E.C."/>
            <person name="Dutilh B.E."/>
            <person name="Sinninghe Damste J.S."/>
        </authorList>
    </citation>
    <scope>NUCLEOTIDE SEQUENCE [LARGE SCALE GENOMIC DNA]</scope>
    <source>
        <strain evidence="6">NIOZ-UU47</strain>
    </source>
</reference>
<dbReference type="AlphaFoldDB" id="A0A8J6NF60"/>
<evidence type="ECO:0000259" key="5">
    <source>
        <dbReference type="Pfam" id="PF01869"/>
    </source>
</evidence>
<dbReference type="EMBL" id="JACNJZ010000187">
    <property type="protein sequence ID" value="MBC8318791.1"/>
    <property type="molecule type" value="Genomic_DNA"/>
</dbReference>
<sequence>MQVGIDLGSRTIKVAVVEDGRMIDYRIAESGFDPHGQALEMIKQYKPSKIVATGYGRHLAQKHFAHDVITEIKAHAIGARYHFPECTTVVDIGGQDSKVISLGANGSVVNFQMNDKCAAGTGRFLEIMATSLGFALDEFGPAALESDQEVAINSMRTVFAESEVVSMKNRGIPPKDVANAVHLSVVNRLTAMLNRVGFGESIVFSGGVARNPCIVKMLQERLDCVKVESPSAPDIVGALGAALYADRC</sequence>
<dbReference type="GO" id="GO:0046872">
    <property type="term" value="F:metal ion binding"/>
    <property type="evidence" value="ECO:0007669"/>
    <property type="project" value="UniProtKB-KW"/>
</dbReference>
<name>A0A8J6NF60_9BACT</name>
<proteinExistence type="predicted"/>
<dbReference type="CDD" id="cd24036">
    <property type="entry name" value="ASKHA_NBD_BcrAD_BadFG_HgdC_HadI"/>
    <property type="match status" value="1"/>
</dbReference>
<dbReference type="InterPro" id="IPR051805">
    <property type="entry name" value="Dehydratase_Activator_Redct"/>
</dbReference>
<dbReference type="PANTHER" id="PTHR32329:SF8">
    <property type="entry name" value="ACTIVATOR OF (R)-2-HYDROXYGLUTARYL-COA DEHYDRATASE"/>
    <property type="match status" value="1"/>
</dbReference>
<feature type="domain" description="ATPase BadF/BadG/BcrA/BcrD type" evidence="5">
    <location>
        <begin position="3"/>
        <end position="245"/>
    </location>
</feature>
<organism evidence="6 7">
    <name type="scientific">Candidatus Desulfobia pelagia</name>
    <dbReference type="NCBI Taxonomy" id="2841692"/>
    <lineage>
        <taxon>Bacteria</taxon>
        <taxon>Pseudomonadati</taxon>
        <taxon>Thermodesulfobacteriota</taxon>
        <taxon>Desulfobulbia</taxon>
        <taxon>Desulfobulbales</taxon>
        <taxon>Desulfobulbaceae</taxon>
        <taxon>Candidatus Desulfobia</taxon>
    </lineage>
</organism>
<keyword evidence="3" id="KW-0408">Iron</keyword>
<dbReference type="InterPro" id="IPR008275">
    <property type="entry name" value="CoA_E_activase_dom"/>
</dbReference>
<keyword evidence="2" id="KW-0479">Metal-binding</keyword>
<evidence type="ECO:0000313" key="7">
    <source>
        <dbReference type="Proteomes" id="UP000614424"/>
    </source>
</evidence>
<dbReference type="Proteomes" id="UP000614424">
    <property type="component" value="Unassembled WGS sequence"/>
</dbReference>
<dbReference type="GO" id="GO:0051536">
    <property type="term" value="F:iron-sulfur cluster binding"/>
    <property type="evidence" value="ECO:0007669"/>
    <property type="project" value="UniProtKB-KW"/>
</dbReference>
<evidence type="ECO:0000256" key="3">
    <source>
        <dbReference type="ARBA" id="ARBA00023004"/>
    </source>
</evidence>
<evidence type="ECO:0000313" key="6">
    <source>
        <dbReference type="EMBL" id="MBC8318791.1"/>
    </source>
</evidence>